<dbReference type="InterPro" id="IPR052895">
    <property type="entry name" value="HetReg/Transcr_Mod"/>
</dbReference>
<dbReference type="PANTHER" id="PTHR24148:SF73">
    <property type="entry name" value="HET DOMAIN PROTEIN (AFU_ORTHOLOGUE AFUA_8G01020)"/>
    <property type="match status" value="1"/>
</dbReference>
<protein>
    <submittedName>
        <fullName evidence="2">Heterokaryon incompatibility protein-domain-containing protein</fullName>
    </submittedName>
</protein>
<sequence length="226" mass="26599">MSYECSYTELPTPSTIRLIELEENKVNETFACVIYYVDCAQSEWTHLEYNALSYVWGDSRPTRHIYLIGSTDEMYPVSVHENLWRFLAWAWEKGLHKGSYIWTDRICLNQHNDDEMAQRVPRMGEIFRNATRVFAWLGMSEHQGQHLKPFLDLYRDGEDPREHPCAPETPLAVAAIANNEYWTRVWILQEFALAKQVVVVVGDVETTTEELDVIEYCFRGLQLRWR</sequence>
<dbReference type="PANTHER" id="PTHR24148">
    <property type="entry name" value="ANKYRIN REPEAT DOMAIN-CONTAINING PROTEIN 39 HOMOLOG-RELATED"/>
    <property type="match status" value="1"/>
</dbReference>
<accession>A0ABR1YNV7</accession>
<evidence type="ECO:0000259" key="1">
    <source>
        <dbReference type="Pfam" id="PF06985"/>
    </source>
</evidence>
<comment type="caution">
    <text evidence="2">The sequence shown here is derived from an EMBL/GenBank/DDBJ whole genome shotgun (WGS) entry which is preliminary data.</text>
</comment>
<gene>
    <name evidence="2" type="ORF">HDK90DRAFT_413684</name>
</gene>
<dbReference type="Pfam" id="PF06985">
    <property type="entry name" value="HET"/>
    <property type="match status" value="1"/>
</dbReference>
<proteinExistence type="predicted"/>
<feature type="domain" description="Heterokaryon incompatibility" evidence="1">
    <location>
        <begin position="49"/>
        <end position="190"/>
    </location>
</feature>
<name>A0ABR1YNV7_9PEZI</name>
<evidence type="ECO:0000313" key="2">
    <source>
        <dbReference type="EMBL" id="KAK8235122.1"/>
    </source>
</evidence>
<dbReference type="InterPro" id="IPR010730">
    <property type="entry name" value="HET"/>
</dbReference>
<dbReference type="Proteomes" id="UP001492380">
    <property type="component" value="Unassembled WGS sequence"/>
</dbReference>
<reference evidence="2 3" key="1">
    <citation type="submission" date="2024-04" db="EMBL/GenBank/DDBJ databases">
        <title>Phyllosticta paracitricarpa is synonymous to the EU quarantine fungus P. citricarpa based on phylogenomic analyses.</title>
        <authorList>
            <consortium name="Lawrence Berkeley National Laboratory"/>
            <person name="Van Ingen-Buijs V.A."/>
            <person name="Van Westerhoven A.C."/>
            <person name="Haridas S."/>
            <person name="Skiadas P."/>
            <person name="Martin F."/>
            <person name="Groenewald J.Z."/>
            <person name="Crous P.W."/>
            <person name="Seidl M.F."/>
        </authorList>
    </citation>
    <scope>NUCLEOTIDE SEQUENCE [LARGE SCALE GENOMIC DNA]</scope>
    <source>
        <strain evidence="2 3">CBS 123374</strain>
    </source>
</reference>
<dbReference type="EMBL" id="JBBWRZ010000005">
    <property type="protein sequence ID" value="KAK8235122.1"/>
    <property type="molecule type" value="Genomic_DNA"/>
</dbReference>
<evidence type="ECO:0000313" key="3">
    <source>
        <dbReference type="Proteomes" id="UP001492380"/>
    </source>
</evidence>
<organism evidence="2 3">
    <name type="scientific">Phyllosticta capitalensis</name>
    <dbReference type="NCBI Taxonomy" id="121624"/>
    <lineage>
        <taxon>Eukaryota</taxon>
        <taxon>Fungi</taxon>
        <taxon>Dikarya</taxon>
        <taxon>Ascomycota</taxon>
        <taxon>Pezizomycotina</taxon>
        <taxon>Dothideomycetes</taxon>
        <taxon>Dothideomycetes incertae sedis</taxon>
        <taxon>Botryosphaeriales</taxon>
        <taxon>Phyllostictaceae</taxon>
        <taxon>Phyllosticta</taxon>
    </lineage>
</organism>
<keyword evidence="3" id="KW-1185">Reference proteome</keyword>